<dbReference type="NCBIfam" id="TIGR03514">
    <property type="entry name" value="GldB_lipo"/>
    <property type="match status" value="1"/>
</dbReference>
<evidence type="ECO:0000313" key="1">
    <source>
        <dbReference type="EMBL" id="MDA0177351.1"/>
    </source>
</evidence>
<evidence type="ECO:0000313" key="2">
    <source>
        <dbReference type="Proteomes" id="UP001149142"/>
    </source>
</evidence>
<keyword evidence="2" id="KW-1185">Reference proteome</keyword>
<reference evidence="1" key="1">
    <citation type="submission" date="2022-11" db="EMBL/GenBank/DDBJ databases">
        <title>Refractory cell wall polysaccharides provide important carbon source for microbial heterotrophs in the hadal ocean.</title>
        <authorList>
            <person name="Zhu X."/>
        </authorList>
    </citation>
    <scope>NUCLEOTIDE SEQUENCE</scope>
    <source>
        <strain evidence="1">MTRN7</strain>
    </source>
</reference>
<accession>A0ABT4S0P5</accession>
<keyword evidence="1" id="KW-0449">Lipoprotein</keyword>
<sequence length="323" mass="38409">MSYRLYIFSVLALFLLFNCKDNNDKVSEEVANINVDLNVERFDIAFTDTPASQFSQLKDAYPFMFASQYDDSFWLERKADTLDIEIAKETREKFKDFKTETNEIKLMYQHLKFYFPTTKIPRIITFNDRVVHQNRVFVTDTITLIELDTYLGKNHKFYQGMQKYLAQQMEPEYIVSDLADAYAKRYILDTNRKTLLDEMIYHGKILYFKDKIIPFKSNAQKIKYTPQQLEWVQSNEDYIWRYFVEKELLFSTDAKLPNRFINPAPFSKFYLEQIDNDSPGRVGRYIGWQIVKSYAEKNDVSLVELLNTPAQTIFNNAKYKPNK</sequence>
<comment type="caution">
    <text evidence="1">The sequence shown here is derived from an EMBL/GenBank/DDBJ whole genome shotgun (WGS) entry which is preliminary data.</text>
</comment>
<dbReference type="InterPro" id="IPR019853">
    <property type="entry name" value="GldB-like"/>
</dbReference>
<organism evidence="1 2">
    <name type="scientific">Mesoflavibacter profundi</name>
    <dbReference type="NCBI Taxonomy" id="2708110"/>
    <lineage>
        <taxon>Bacteria</taxon>
        <taxon>Pseudomonadati</taxon>
        <taxon>Bacteroidota</taxon>
        <taxon>Flavobacteriia</taxon>
        <taxon>Flavobacteriales</taxon>
        <taxon>Flavobacteriaceae</taxon>
        <taxon>Mesoflavibacter</taxon>
    </lineage>
</organism>
<dbReference type="RefSeq" id="WP_106686646.1">
    <property type="nucleotide sequence ID" value="NZ_CAXQEU010000086.1"/>
</dbReference>
<gene>
    <name evidence="1" type="primary">gldB</name>
    <name evidence="1" type="ORF">OOZ35_07610</name>
</gene>
<dbReference type="Pfam" id="PF25594">
    <property type="entry name" value="GldB_lipo"/>
    <property type="match status" value="1"/>
</dbReference>
<dbReference type="EMBL" id="JAPFGC010000002">
    <property type="protein sequence ID" value="MDA0177351.1"/>
    <property type="molecule type" value="Genomic_DNA"/>
</dbReference>
<name>A0ABT4S0P5_9FLAO</name>
<protein>
    <submittedName>
        <fullName evidence="1">Gliding motility lipoprotein GldB</fullName>
    </submittedName>
</protein>
<dbReference type="Proteomes" id="UP001149142">
    <property type="component" value="Unassembled WGS sequence"/>
</dbReference>
<proteinExistence type="predicted"/>